<accession>A0AAW2S5B6</accession>
<reference evidence="2" key="2">
    <citation type="journal article" date="2024" name="Plant">
        <title>Genomic evolution and insights into agronomic trait innovations of Sesamum species.</title>
        <authorList>
            <person name="Miao H."/>
            <person name="Wang L."/>
            <person name="Qu L."/>
            <person name="Liu H."/>
            <person name="Sun Y."/>
            <person name="Le M."/>
            <person name="Wang Q."/>
            <person name="Wei S."/>
            <person name="Zheng Y."/>
            <person name="Lin W."/>
            <person name="Duan Y."/>
            <person name="Cao H."/>
            <person name="Xiong S."/>
            <person name="Wang X."/>
            <person name="Wei L."/>
            <person name="Li C."/>
            <person name="Ma Q."/>
            <person name="Ju M."/>
            <person name="Zhao R."/>
            <person name="Li G."/>
            <person name="Mu C."/>
            <person name="Tian Q."/>
            <person name="Mei H."/>
            <person name="Zhang T."/>
            <person name="Gao T."/>
            <person name="Zhang H."/>
        </authorList>
    </citation>
    <scope>NUCLEOTIDE SEQUENCE</scope>
    <source>
        <strain evidence="2">G02</strain>
    </source>
</reference>
<dbReference type="EMBL" id="JACGWJ010000011">
    <property type="protein sequence ID" value="KAL0387563.1"/>
    <property type="molecule type" value="Genomic_DNA"/>
</dbReference>
<reference evidence="2" key="1">
    <citation type="submission" date="2020-06" db="EMBL/GenBank/DDBJ databases">
        <authorList>
            <person name="Li T."/>
            <person name="Hu X."/>
            <person name="Zhang T."/>
            <person name="Song X."/>
            <person name="Zhang H."/>
            <person name="Dai N."/>
            <person name="Sheng W."/>
            <person name="Hou X."/>
            <person name="Wei L."/>
        </authorList>
    </citation>
    <scope>NUCLEOTIDE SEQUENCE</scope>
    <source>
        <strain evidence="2">G02</strain>
        <tissue evidence="2">Leaf</tissue>
    </source>
</reference>
<dbReference type="AlphaFoldDB" id="A0AAW2S5B6"/>
<organism evidence="2">
    <name type="scientific">Sesamum radiatum</name>
    <name type="common">Black benniseed</name>
    <dbReference type="NCBI Taxonomy" id="300843"/>
    <lineage>
        <taxon>Eukaryota</taxon>
        <taxon>Viridiplantae</taxon>
        <taxon>Streptophyta</taxon>
        <taxon>Embryophyta</taxon>
        <taxon>Tracheophyta</taxon>
        <taxon>Spermatophyta</taxon>
        <taxon>Magnoliopsida</taxon>
        <taxon>eudicotyledons</taxon>
        <taxon>Gunneridae</taxon>
        <taxon>Pentapetalae</taxon>
        <taxon>asterids</taxon>
        <taxon>lamiids</taxon>
        <taxon>Lamiales</taxon>
        <taxon>Pedaliaceae</taxon>
        <taxon>Sesamum</taxon>
    </lineage>
</organism>
<feature type="domain" description="Reverse transcriptase Ty1/copia-type" evidence="1">
    <location>
        <begin position="12"/>
        <end position="111"/>
    </location>
</feature>
<dbReference type="Pfam" id="PF07727">
    <property type="entry name" value="RVT_2"/>
    <property type="match status" value="1"/>
</dbReference>
<name>A0AAW2S5B6_SESRA</name>
<sequence>MKFEMDLMGSNRALTLVDPPKGVKLVRCKWVYKHKLRANKEWRKVTLSNLGSTLRKPTRLWVMAKSIRILFVVAAWYDYEIGQMDMETSFFNGFVEEEIYIDQLEGFISVGEE</sequence>
<proteinExistence type="predicted"/>
<comment type="caution">
    <text evidence="2">The sequence shown here is derived from an EMBL/GenBank/DDBJ whole genome shotgun (WGS) entry which is preliminary data.</text>
</comment>
<dbReference type="InterPro" id="IPR013103">
    <property type="entry name" value="RVT_2"/>
</dbReference>
<evidence type="ECO:0000259" key="1">
    <source>
        <dbReference type="Pfam" id="PF07727"/>
    </source>
</evidence>
<evidence type="ECO:0000313" key="2">
    <source>
        <dbReference type="EMBL" id="KAL0387563.1"/>
    </source>
</evidence>
<protein>
    <recommendedName>
        <fullName evidence="1">Reverse transcriptase Ty1/copia-type domain-containing protein</fullName>
    </recommendedName>
</protein>
<gene>
    <name evidence="2" type="ORF">Sradi_2638100</name>
</gene>